<dbReference type="InterPro" id="IPR051862">
    <property type="entry name" value="GT-like_domain_containing_1"/>
</dbReference>
<proteinExistence type="inferred from homology"/>
<evidence type="ECO:0000256" key="3">
    <source>
        <dbReference type="ARBA" id="ARBA00022679"/>
    </source>
</evidence>
<dbReference type="Gene3D" id="3.40.50.2000">
    <property type="entry name" value="Glycogen Phosphorylase B"/>
    <property type="match status" value="1"/>
</dbReference>
<dbReference type="PANTHER" id="PTHR13615">
    <property type="entry name" value="GLYCOSYLTRANSFERASE-LIKE 1"/>
    <property type="match status" value="1"/>
</dbReference>
<evidence type="ECO:0000256" key="2">
    <source>
        <dbReference type="ARBA" id="ARBA00022676"/>
    </source>
</evidence>
<evidence type="ECO:0000313" key="8">
    <source>
        <dbReference type="EMBL" id="ATX77313.1"/>
    </source>
</evidence>
<accession>A0A2K8KRG8</accession>
<evidence type="ECO:0000259" key="7">
    <source>
        <dbReference type="Pfam" id="PF12038"/>
    </source>
</evidence>
<evidence type="ECO:0000256" key="5">
    <source>
        <dbReference type="ARBA" id="ARBA00044539"/>
    </source>
</evidence>
<dbReference type="KEGG" id="rfo:REIFOR_02180"/>
<dbReference type="OrthoDB" id="9792163at2"/>
<evidence type="ECO:0000313" key="9">
    <source>
        <dbReference type="Proteomes" id="UP000229757"/>
    </source>
</evidence>
<dbReference type="EMBL" id="CP011797">
    <property type="protein sequence ID" value="ATX77313.1"/>
    <property type="molecule type" value="Genomic_DNA"/>
</dbReference>
<comment type="catalytic activity">
    <reaction evidence="6">
        <text>queuosine(34) in tRNA(Asp) + GDP-alpha-D-mannose = O-4''-alpha-D-mannosylqueuosine(34) in tRNA(Asp) + GDP + H(+)</text>
        <dbReference type="Rhea" id="RHEA:12885"/>
        <dbReference type="Rhea" id="RHEA-COMP:18572"/>
        <dbReference type="Rhea" id="RHEA-COMP:18581"/>
        <dbReference type="ChEBI" id="CHEBI:15378"/>
        <dbReference type="ChEBI" id="CHEBI:57527"/>
        <dbReference type="ChEBI" id="CHEBI:58189"/>
        <dbReference type="ChEBI" id="CHEBI:194431"/>
        <dbReference type="ChEBI" id="CHEBI:194442"/>
        <dbReference type="EC" id="2.4.1.110"/>
    </reaction>
    <physiologicalReaction direction="left-to-right" evidence="6">
        <dbReference type="Rhea" id="RHEA:12886"/>
    </physiologicalReaction>
</comment>
<comment type="similarity">
    <text evidence="1">Belongs to the glycosyltransferase group 1 family. Glycosyltransferase 4 subfamily.</text>
</comment>
<dbReference type="Pfam" id="PF13692">
    <property type="entry name" value="Glyco_trans_1_4"/>
    <property type="match status" value="1"/>
</dbReference>
<dbReference type="AlphaFoldDB" id="A0A2K8KRG8"/>
<keyword evidence="9" id="KW-1185">Reference proteome</keyword>
<reference evidence="8 9" key="1">
    <citation type="journal article" date="2017" name="Environ. Microbiol.">
        <title>Genomic and physiological analyses of 'Reinekea forsetii' reveal a versatile opportunistic lifestyle during spring algae blooms.</title>
        <authorList>
            <person name="Avci B."/>
            <person name="Hahnke R.L."/>
            <person name="Chafee M."/>
            <person name="Fischer T."/>
            <person name="Gruber-Vodicka H."/>
            <person name="Tegetmeyer H.E."/>
            <person name="Harder J."/>
            <person name="Fuchs B.M."/>
            <person name="Amann R.I."/>
            <person name="Teeling H."/>
        </authorList>
    </citation>
    <scope>NUCLEOTIDE SEQUENCE [LARGE SCALE GENOMIC DNA]</scope>
    <source>
        <strain evidence="8 9">Hel1_31_D35</strain>
    </source>
</reference>
<evidence type="ECO:0000256" key="4">
    <source>
        <dbReference type="ARBA" id="ARBA00044517"/>
    </source>
</evidence>
<dbReference type="EC" id="2.4.1.110" evidence="4"/>
<dbReference type="GO" id="GO:0016438">
    <property type="term" value="F:tRNA-queuosine(34) beta-mannosyltransferase activity"/>
    <property type="evidence" value="ECO:0007669"/>
    <property type="project" value="UniProtKB-EC"/>
</dbReference>
<gene>
    <name evidence="8" type="ORF">REIFOR_02180</name>
</gene>
<organism evidence="8 9">
    <name type="scientific">Reinekea forsetii</name>
    <dbReference type="NCBI Taxonomy" id="1336806"/>
    <lineage>
        <taxon>Bacteria</taxon>
        <taxon>Pseudomonadati</taxon>
        <taxon>Pseudomonadota</taxon>
        <taxon>Gammaproteobacteria</taxon>
        <taxon>Oceanospirillales</taxon>
        <taxon>Saccharospirillaceae</taxon>
        <taxon>Reinekea</taxon>
    </lineage>
</organism>
<dbReference type="Proteomes" id="UP000229757">
    <property type="component" value="Chromosome"/>
</dbReference>
<dbReference type="InterPro" id="IPR022701">
    <property type="entry name" value="QTMAN_N"/>
</dbReference>
<evidence type="ECO:0000256" key="1">
    <source>
        <dbReference type="ARBA" id="ARBA00009481"/>
    </source>
</evidence>
<protein>
    <recommendedName>
        <fullName evidence="5">tRNA-queuosine alpha-mannosyltransferase</fullName>
        <ecNumber evidence="4">2.4.1.110</ecNumber>
    </recommendedName>
</protein>
<feature type="domain" description="tRNA-queuosine alpha-mannosyltransferase N-terminal" evidence="7">
    <location>
        <begin position="56"/>
        <end position="224"/>
    </location>
</feature>
<dbReference type="Pfam" id="PF12038">
    <property type="entry name" value="QTMAN_N"/>
    <property type="match status" value="1"/>
</dbReference>
<dbReference type="SUPFAM" id="SSF53756">
    <property type="entry name" value="UDP-Glycosyltransferase/glycogen phosphorylase"/>
    <property type="match status" value="1"/>
</dbReference>
<keyword evidence="2" id="KW-0328">Glycosyltransferase</keyword>
<keyword evidence="3 8" id="KW-0808">Transferase</keyword>
<name>A0A2K8KRG8_9GAMM</name>
<sequence>MLPRCAGYQRRDRPLDPSREALYDRSLQHYFMADAQPGRLSTLNGFIPMTSDHPKALLLSGYHALSQQAWAEFLVHSCTHYQWQTIALPARFFAWRMRGAPLSLSAQNDPLLHQHYQLLVATSSIDLAVVQSIYPTLRQVPSILYFHENQFAYPTDNQPKAVIDWQMVNLYAALRADALVFNSDYNRQSFLSGVAALMKKLPDLVPQHLCTGLAHKAQVMPVAIAAPRPGRAQEPTGATWRLLWNHRWEWDKGPELLLAIVAQLAACNFPFKLILTGQQFRTIPAALRELCARFPDYLEQSGYIESREDYRALLQHCDIVLSTAIHEFQGIAIMEAVSHGCVPLLPDRLSYPEFFAQSYRYQHSDSIEQQAASAVSRLQAWRAQGLPEVPDLSDFYQARLVEPYRQCFSAERLAIASI</sequence>
<evidence type="ECO:0000256" key="6">
    <source>
        <dbReference type="ARBA" id="ARBA00048439"/>
    </source>
</evidence>
<dbReference type="PANTHER" id="PTHR13615:SF3">
    <property type="entry name" value="GLYCOSYLTRANSFERASE-LIKE DOMAIN-CONTAINING PROTEIN 1"/>
    <property type="match status" value="1"/>
</dbReference>
<dbReference type="RefSeq" id="WP_100257584.1">
    <property type="nucleotide sequence ID" value="NZ_CP011797.1"/>
</dbReference>